<dbReference type="Proteomes" id="UP001056120">
    <property type="component" value="Linkage Group LG22"/>
</dbReference>
<comment type="caution">
    <text evidence="1">The sequence shown here is derived from an EMBL/GenBank/DDBJ whole genome shotgun (WGS) entry which is preliminary data.</text>
</comment>
<name>A0ACB9BT63_9ASTR</name>
<reference evidence="1 2" key="2">
    <citation type="journal article" date="2022" name="Mol. Ecol. Resour.">
        <title>The genomes of chicory, endive, great burdock and yacon provide insights into Asteraceae paleo-polyploidization history and plant inulin production.</title>
        <authorList>
            <person name="Fan W."/>
            <person name="Wang S."/>
            <person name="Wang H."/>
            <person name="Wang A."/>
            <person name="Jiang F."/>
            <person name="Liu H."/>
            <person name="Zhao H."/>
            <person name="Xu D."/>
            <person name="Zhang Y."/>
        </authorList>
    </citation>
    <scope>NUCLEOTIDE SEQUENCE [LARGE SCALE GENOMIC DNA]</scope>
    <source>
        <strain evidence="2">cv. Yunnan</strain>
        <tissue evidence="1">Leaves</tissue>
    </source>
</reference>
<keyword evidence="2" id="KW-1185">Reference proteome</keyword>
<evidence type="ECO:0000313" key="1">
    <source>
        <dbReference type="EMBL" id="KAI3725109.1"/>
    </source>
</evidence>
<organism evidence="1 2">
    <name type="scientific">Smallanthus sonchifolius</name>
    <dbReference type="NCBI Taxonomy" id="185202"/>
    <lineage>
        <taxon>Eukaryota</taxon>
        <taxon>Viridiplantae</taxon>
        <taxon>Streptophyta</taxon>
        <taxon>Embryophyta</taxon>
        <taxon>Tracheophyta</taxon>
        <taxon>Spermatophyta</taxon>
        <taxon>Magnoliopsida</taxon>
        <taxon>eudicotyledons</taxon>
        <taxon>Gunneridae</taxon>
        <taxon>Pentapetalae</taxon>
        <taxon>asterids</taxon>
        <taxon>campanulids</taxon>
        <taxon>Asterales</taxon>
        <taxon>Asteraceae</taxon>
        <taxon>Asteroideae</taxon>
        <taxon>Heliantheae alliance</taxon>
        <taxon>Millerieae</taxon>
        <taxon>Smallanthus</taxon>
    </lineage>
</organism>
<protein>
    <submittedName>
        <fullName evidence="1">Uncharacterized protein</fullName>
    </submittedName>
</protein>
<sequence>MEDFCNSTSYSIEQGIPQIKAKVDGKDINKTEATLRKHLNLQDEGAPNSYTKDEYMRTFISKEEWMASTQLWTGICSSWSCNCLSSVVPADTDPTPSTSQPEHTTTASLDQTPVQPTQDAQKKKSKKNPSILGLMAQSHPKSPHPESQHSGENIKRDIHITRETSLEGSLLGSGPHLGSIVLIGLATYVPSPSSTPEKVHYGSSDRVDMDGAVTTSEARPKAPSISKDSTSVDEDSLKLQNLELTARWVLKQIQPYALTQPKGGRKCLKMTMKAWMLGSKSRKNVKLHSSNLPLFKFMTCQIPEMKRKRSPRKVARAVDEAFSEEMEIENEVEEDIPTFQILQDVASISRQFAGVQEHNWDNLSLFDIRAMHMTECINTSKDLSTRLTIERFHDICEDNMPRFERFLEEARRVAYPCLEEEEESYRAAQERESQRLGLIRSNVLTEDQVLCLRRYLYN</sequence>
<gene>
    <name evidence="1" type="ORF">L1987_64884</name>
</gene>
<accession>A0ACB9BT63</accession>
<reference evidence="2" key="1">
    <citation type="journal article" date="2022" name="Mol. Ecol. Resour.">
        <title>The genomes of chicory, endive, great burdock and yacon provide insights into Asteraceae palaeo-polyploidization history and plant inulin production.</title>
        <authorList>
            <person name="Fan W."/>
            <person name="Wang S."/>
            <person name="Wang H."/>
            <person name="Wang A."/>
            <person name="Jiang F."/>
            <person name="Liu H."/>
            <person name="Zhao H."/>
            <person name="Xu D."/>
            <person name="Zhang Y."/>
        </authorList>
    </citation>
    <scope>NUCLEOTIDE SEQUENCE [LARGE SCALE GENOMIC DNA]</scope>
    <source>
        <strain evidence="2">cv. Yunnan</strain>
    </source>
</reference>
<dbReference type="EMBL" id="CM042039">
    <property type="protein sequence ID" value="KAI3725109.1"/>
    <property type="molecule type" value="Genomic_DNA"/>
</dbReference>
<proteinExistence type="predicted"/>
<evidence type="ECO:0000313" key="2">
    <source>
        <dbReference type="Proteomes" id="UP001056120"/>
    </source>
</evidence>